<feature type="transmembrane region" description="Helical" evidence="1">
    <location>
        <begin position="41"/>
        <end position="59"/>
    </location>
</feature>
<dbReference type="EMBL" id="CP064030">
    <property type="protein sequence ID" value="QRN52523.1"/>
    <property type="molecule type" value="Genomic_DNA"/>
</dbReference>
<protein>
    <recommendedName>
        <fullName evidence="4">DUF4175 domain-containing protein</fullName>
    </recommendedName>
</protein>
<feature type="transmembrane region" description="Helical" evidence="1">
    <location>
        <begin position="9"/>
        <end position="29"/>
    </location>
</feature>
<evidence type="ECO:0000313" key="2">
    <source>
        <dbReference type="EMBL" id="QRN52523.1"/>
    </source>
</evidence>
<evidence type="ECO:0008006" key="4">
    <source>
        <dbReference type="Google" id="ProtNLM"/>
    </source>
</evidence>
<gene>
    <name evidence="2" type="ORF">ISN74_13730</name>
</gene>
<keyword evidence="1" id="KW-0812">Transmembrane</keyword>
<evidence type="ECO:0000256" key="1">
    <source>
        <dbReference type="SAM" id="Phobius"/>
    </source>
</evidence>
<organism evidence="2 3">
    <name type="scientific">Dyella caseinilytica</name>
    <dbReference type="NCBI Taxonomy" id="1849581"/>
    <lineage>
        <taxon>Bacteria</taxon>
        <taxon>Pseudomonadati</taxon>
        <taxon>Pseudomonadota</taxon>
        <taxon>Gammaproteobacteria</taxon>
        <taxon>Lysobacterales</taxon>
        <taxon>Rhodanobacteraceae</taxon>
        <taxon>Dyella</taxon>
    </lineage>
</organism>
<proteinExistence type="predicted"/>
<accession>A0ABX7GQ39</accession>
<keyword evidence="3" id="KW-1185">Reference proteome</keyword>
<sequence>MSLDKPSHYVWRIWAIPAALAVVISFGLLSALLGDRLMWKGMAWFSLAMPIIVAGWLTLRRRRV</sequence>
<keyword evidence="1" id="KW-1133">Transmembrane helix</keyword>
<dbReference type="RefSeq" id="WP_188799770.1">
    <property type="nucleotide sequence ID" value="NZ_BMIZ01000002.1"/>
</dbReference>
<evidence type="ECO:0000313" key="3">
    <source>
        <dbReference type="Proteomes" id="UP000663181"/>
    </source>
</evidence>
<dbReference type="Proteomes" id="UP000663181">
    <property type="component" value="Chromosome"/>
</dbReference>
<name>A0ABX7GQ39_9GAMM</name>
<reference evidence="2 3" key="1">
    <citation type="submission" date="2020-10" db="EMBL/GenBank/DDBJ databases">
        <title>Phylogeny of dyella-like bacteria.</title>
        <authorList>
            <person name="Fu J."/>
        </authorList>
    </citation>
    <scope>NUCLEOTIDE SEQUENCE [LARGE SCALE GENOMIC DNA]</scope>
    <source>
        <strain evidence="2 3">DHOB09</strain>
    </source>
</reference>
<keyword evidence="1" id="KW-0472">Membrane</keyword>